<dbReference type="Proteomes" id="UP000232722">
    <property type="component" value="Unassembled WGS sequence"/>
</dbReference>
<proteinExistence type="predicted"/>
<dbReference type="VEuPathDB" id="FungiDB:RhiirA1_478827"/>
<accession>A0A2N0NP97</accession>
<comment type="caution">
    <text evidence="1">The sequence shown here is derived from an EMBL/GenBank/DDBJ whole genome shotgun (WGS) entry which is preliminary data.</text>
</comment>
<dbReference type="AlphaFoldDB" id="A0A2N0NP97"/>
<evidence type="ECO:0000313" key="1">
    <source>
        <dbReference type="EMBL" id="PKB96403.1"/>
    </source>
</evidence>
<reference evidence="1 2" key="1">
    <citation type="submission" date="2016-04" db="EMBL/GenBank/DDBJ databases">
        <title>Genome analyses suggest a sexual origin of heterokaryosis in a supposedly ancient asexual fungus.</title>
        <authorList>
            <person name="Ropars J."/>
            <person name="Sedzielewska K."/>
            <person name="Noel J."/>
            <person name="Charron P."/>
            <person name="Farinelli L."/>
            <person name="Marton T."/>
            <person name="Kruger M."/>
            <person name="Pelin A."/>
            <person name="Brachmann A."/>
            <person name="Corradi N."/>
        </authorList>
    </citation>
    <scope>NUCLEOTIDE SEQUENCE [LARGE SCALE GENOMIC DNA]</scope>
    <source>
        <strain evidence="1 2">A5</strain>
    </source>
</reference>
<sequence>MKVTVIGYEESEVQTSKTVEARKVLEQIEKAVRRRQDQVVVKLQFPDGKLNSLNVRNAIHSYYKAEIINYELLIIQYDGGDKQRIHRKLVMSFENQNGTWYTESNERIMPLKSLCLPPDIWIEVFYNRDPDCQNALEKIDSLQNNLNGILNVEYVRIAIPHTYNTFWLNPFSGAPSMPAIVTGQNRRPQLAPYLIHWDVTYTLHYYIINWNLHLRLRCGAIIDFNIILDVLSR</sequence>
<name>A0A2N0NP97_9GLOM</name>
<dbReference type="VEuPathDB" id="FungiDB:FUN_024850"/>
<protein>
    <submittedName>
        <fullName evidence="1">Uncharacterized protein</fullName>
    </submittedName>
</protein>
<reference evidence="1 2" key="2">
    <citation type="submission" date="2017-09" db="EMBL/GenBank/DDBJ databases">
        <title>Extensive intraspecific genome diversity in a model arbuscular mycorrhizal fungus.</title>
        <authorList>
            <person name="Chen E.C."/>
            <person name="Morin E."/>
            <person name="Beaudet D."/>
            <person name="Noel J."/>
            <person name="Ndikumana S."/>
            <person name="Charron P."/>
            <person name="St-Onge C."/>
            <person name="Giorgi J."/>
            <person name="Grigoriev I.V."/>
            <person name="Roux C."/>
            <person name="Martin F.M."/>
            <person name="Corradi N."/>
        </authorList>
    </citation>
    <scope>NUCLEOTIDE SEQUENCE [LARGE SCALE GENOMIC DNA]</scope>
    <source>
        <strain evidence="1 2">A5</strain>
    </source>
</reference>
<dbReference type="EMBL" id="LLXJ01003921">
    <property type="protein sequence ID" value="PKB96403.1"/>
    <property type="molecule type" value="Genomic_DNA"/>
</dbReference>
<dbReference type="VEuPathDB" id="FungiDB:RhiirFUN_024204"/>
<gene>
    <name evidence="1" type="ORF">RhiirA5_434898</name>
</gene>
<evidence type="ECO:0000313" key="2">
    <source>
        <dbReference type="Proteomes" id="UP000232722"/>
    </source>
</evidence>
<organism evidence="1 2">
    <name type="scientific">Rhizophagus irregularis</name>
    <dbReference type="NCBI Taxonomy" id="588596"/>
    <lineage>
        <taxon>Eukaryota</taxon>
        <taxon>Fungi</taxon>
        <taxon>Fungi incertae sedis</taxon>
        <taxon>Mucoromycota</taxon>
        <taxon>Glomeromycotina</taxon>
        <taxon>Glomeromycetes</taxon>
        <taxon>Glomerales</taxon>
        <taxon>Glomeraceae</taxon>
        <taxon>Rhizophagus</taxon>
    </lineage>
</organism>